<feature type="transmembrane region" description="Helical" evidence="1">
    <location>
        <begin position="91"/>
        <end position="111"/>
    </location>
</feature>
<feature type="transmembrane region" description="Helical" evidence="1">
    <location>
        <begin position="142"/>
        <end position="161"/>
    </location>
</feature>
<dbReference type="RefSeq" id="WP_196196540.1">
    <property type="nucleotide sequence ID" value="NZ_JADPRT010000011.1"/>
</dbReference>
<accession>A0A931BA11</accession>
<evidence type="ECO:0000256" key="1">
    <source>
        <dbReference type="SAM" id="Phobius"/>
    </source>
</evidence>
<evidence type="ECO:0000313" key="3">
    <source>
        <dbReference type="Proteomes" id="UP000657385"/>
    </source>
</evidence>
<comment type="caution">
    <text evidence="2">The sequence shown here is derived from an EMBL/GenBank/DDBJ whole genome shotgun (WGS) entry which is preliminary data.</text>
</comment>
<sequence length="213" mass="20851">MSYSGERSGSVDLWAARALGVALACAASDPLSLVRSGLPSTDGSFGELAGRVVALAALVLLCWFGAPPVVARPVSGDARWHSRLARHRNTAVAVGFVLVAAIGSPPVWLMACDAGLLLAYLVFVDAVAGGPPGAAQLRDGSLLFCAVAAQALVLAGATVSVAATGAWARVVAALLVLLVGAATALALLRGRARGGPGGPGGPDAGGPAPGGSS</sequence>
<feature type="transmembrane region" description="Helical" evidence="1">
    <location>
        <begin position="52"/>
        <end position="70"/>
    </location>
</feature>
<evidence type="ECO:0000313" key="2">
    <source>
        <dbReference type="EMBL" id="MBF9071397.1"/>
    </source>
</evidence>
<dbReference type="AlphaFoldDB" id="A0A931BA11"/>
<organism evidence="2 3">
    <name type="scientific">Streptacidiphilus fuscans</name>
    <dbReference type="NCBI Taxonomy" id="2789292"/>
    <lineage>
        <taxon>Bacteria</taxon>
        <taxon>Bacillati</taxon>
        <taxon>Actinomycetota</taxon>
        <taxon>Actinomycetes</taxon>
        <taxon>Kitasatosporales</taxon>
        <taxon>Streptomycetaceae</taxon>
        <taxon>Streptacidiphilus</taxon>
    </lineage>
</organism>
<keyword evidence="1" id="KW-0472">Membrane</keyword>
<reference evidence="2" key="1">
    <citation type="submission" date="2020-11" db="EMBL/GenBank/DDBJ databases">
        <title>Isolation and identification of active actinomycetes.</title>
        <authorList>
            <person name="Yu B."/>
        </authorList>
    </citation>
    <scope>NUCLEOTIDE SEQUENCE</scope>
    <source>
        <strain evidence="2">NEAU-YB345</strain>
    </source>
</reference>
<gene>
    <name evidence="2" type="ORF">I2501_25580</name>
</gene>
<keyword evidence="1" id="KW-0812">Transmembrane</keyword>
<dbReference type="Proteomes" id="UP000657385">
    <property type="component" value="Unassembled WGS sequence"/>
</dbReference>
<protein>
    <submittedName>
        <fullName evidence="2">Uncharacterized protein</fullName>
    </submittedName>
</protein>
<dbReference type="EMBL" id="JADPRT010000011">
    <property type="protein sequence ID" value="MBF9071397.1"/>
    <property type="molecule type" value="Genomic_DNA"/>
</dbReference>
<feature type="transmembrane region" description="Helical" evidence="1">
    <location>
        <begin position="167"/>
        <end position="188"/>
    </location>
</feature>
<keyword evidence="1" id="KW-1133">Transmembrane helix</keyword>
<keyword evidence="3" id="KW-1185">Reference proteome</keyword>
<name>A0A931BA11_9ACTN</name>
<feature type="transmembrane region" description="Helical" evidence="1">
    <location>
        <begin position="117"/>
        <end position="135"/>
    </location>
</feature>
<proteinExistence type="predicted"/>